<dbReference type="NCBIfam" id="TIGR03330">
    <property type="entry name" value="SAM_DCase_Bsu"/>
    <property type="match status" value="1"/>
</dbReference>
<gene>
    <name evidence="10" type="ORF">AVDCRST_MAG86-1921</name>
</gene>
<accession>A0A6J4VBG1</accession>
<dbReference type="PANTHER" id="PTHR33866:SF2">
    <property type="entry name" value="S-ADENOSYLMETHIONINE DECARBOXYLASE PROENZYME"/>
    <property type="match status" value="1"/>
</dbReference>
<dbReference type="InterPro" id="IPR016067">
    <property type="entry name" value="S-AdoMet_deCO2ase_core"/>
</dbReference>
<sequence length="132" mass="13736">MSDTAPAPLPGAAAHPFAGHHLLAELYGVVPSKLDDPELLAGALRRGVEQGGATLLHLEVRRFNPHGVTVLALLAESHASLHSYPEAGALFFDAFTCGKGQPEAILAAVVAALAPGEVRSSLIQRGLGRFSR</sequence>
<dbReference type="InterPro" id="IPR003826">
    <property type="entry name" value="AdoMetDC_fam_prok"/>
</dbReference>
<evidence type="ECO:0000256" key="6">
    <source>
        <dbReference type="ARBA" id="ARBA00023145"/>
    </source>
</evidence>
<keyword evidence="2" id="KW-0210">Decarboxylase</keyword>
<dbReference type="EMBL" id="CADCWP010000142">
    <property type="protein sequence ID" value="CAA9572743.1"/>
    <property type="molecule type" value="Genomic_DNA"/>
</dbReference>
<keyword evidence="3" id="KW-0068">Autocatalytic cleavage</keyword>
<dbReference type="Gene3D" id="3.60.90.10">
    <property type="entry name" value="S-adenosylmethionine decarboxylase"/>
    <property type="match status" value="1"/>
</dbReference>
<evidence type="ECO:0000256" key="7">
    <source>
        <dbReference type="ARBA" id="ARBA00023239"/>
    </source>
</evidence>
<proteinExistence type="predicted"/>
<evidence type="ECO:0000313" key="10">
    <source>
        <dbReference type="EMBL" id="CAA9572743.1"/>
    </source>
</evidence>
<keyword evidence="6" id="KW-0865">Zymogen</keyword>
<keyword evidence="9" id="KW-0670">Pyruvate</keyword>
<evidence type="ECO:0000256" key="3">
    <source>
        <dbReference type="ARBA" id="ARBA00022813"/>
    </source>
</evidence>
<dbReference type="EC" id="4.1.1.50" evidence="10"/>
<dbReference type="InterPro" id="IPR017716">
    <property type="entry name" value="S-AdoMet_deCOase_pro-enz"/>
</dbReference>
<name>A0A6J4VBG1_9DEIN</name>
<keyword evidence="5" id="KW-0620">Polyamine biosynthesis</keyword>
<dbReference type="GO" id="GO:0005829">
    <property type="term" value="C:cytosol"/>
    <property type="evidence" value="ECO:0007669"/>
    <property type="project" value="TreeGrafter"/>
</dbReference>
<keyword evidence="7 10" id="KW-0456">Lyase</keyword>
<dbReference type="Pfam" id="PF02675">
    <property type="entry name" value="AdoMet_dc"/>
    <property type="match status" value="1"/>
</dbReference>
<protein>
    <submittedName>
        <fullName evidence="10">S-adenosylmethionine decarboxylase proenzyme, prokaryotic class 1B</fullName>
        <ecNumber evidence="10">4.1.1.50</ecNumber>
    </submittedName>
</protein>
<evidence type="ECO:0000256" key="2">
    <source>
        <dbReference type="ARBA" id="ARBA00022793"/>
    </source>
</evidence>
<evidence type="ECO:0000256" key="8">
    <source>
        <dbReference type="ARBA" id="ARBA00023270"/>
    </source>
</evidence>
<dbReference type="GO" id="GO:0004014">
    <property type="term" value="F:adenosylmethionine decarboxylase activity"/>
    <property type="evidence" value="ECO:0007669"/>
    <property type="project" value="UniProtKB-EC"/>
</dbReference>
<keyword evidence="4" id="KW-0745">Spermidine biosynthesis</keyword>
<comment type="cofactor">
    <cofactor evidence="1">
        <name>pyruvate</name>
        <dbReference type="ChEBI" id="CHEBI:15361"/>
    </cofactor>
</comment>
<evidence type="ECO:0000256" key="5">
    <source>
        <dbReference type="ARBA" id="ARBA00023115"/>
    </source>
</evidence>
<keyword evidence="8" id="KW-0704">Schiff base</keyword>
<dbReference type="AlphaFoldDB" id="A0A6J4VBG1"/>
<dbReference type="GO" id="GO:0008295">
    <property type="term" value="P:spermidine biosynthetic process"/>
    <property type="evidence" value="ECO:0007669"/>
    <property type="project" value="UniProtKB-KW"/>
</dbReference>
<dbReference type="SUPFAM" id="SSF56276">
    <property type="entry name" value="S-adenosylmethionine decarboxylase"/>
    <property type="match status" value="1"/>
</dbReference>
<reference evidence="10" key="1">
    <citation type="submission" date="2020-02" db="EMBL/GenBank/DDBJ databases">
        <authorList>
            <person name="Meier V. D."/>
        </authorList>
    </citation>
    <scope>NUCLEOTIDE SEQUENCE</scope>
    <source>
        <strain evidence="10">AVDCRST_MAG86</strain>
    </source>
</reference>
<evidence type="ECO:0000256" key="9">
    <source>
        <dbReference type="ARBA" id="ARBA00023317"/>
    </source>
</evidence>
<organism evidence="10">
    <name type="scientific">uncultured Truepera sp</name>
    <dbReference type="NCBI Taxonomy" id="543023"/>
    <lineage>
        <taxon>Bacteria</taxon>
        <taxon>Thermotogati</taxon>
        <taxon>Deinococcota</taxon>
        <taxon>Deinococci</taxon>
        <taxon>Trueperales</taxon>
        <taxon>Trueperaceae</taxon>
        <taxon>Truepera</taxon>
        <taxon>environmental samples</taxon>
    </lineage>
</organism>
<evidence type="ECO:0000256" key="1">
    <source>
        <dbReference type="ARBA" id="ARBA00001928"/>
    </source>
</evidence>
<dbReference type="PANTHER" id="PTHR33866">
    <property type="entry name" value="S-ADENOSYLMETHIONINE DECARBOXYLASE PROENZYME"/>
    <property type="match status" value="1"/>
</dbReference>
<evidence type="ECO:0000256" key="4">
    <source>
        <dbReference type="ARBA" id="ARBA00023066"/>
    </source>
</evidence>